<dbReference type="Gene3D" id="3.40.50.150">
    <property type="entry name" value="Vaccinia Virus protein VP39"/>
    <property type="match status" value="1"/>
</dbReference>
<dbReference type="EMBL" id="ABID01000003">
    <property type="protein sequence ID" value="EDQ04569.1"/>
    <property type="molecule type" value="Genomic_DNA"/>
</dbReference>
<protein>
    <submittedName>
        <fullName evidence="5">Methyltransferase, UbiE/COQ5 family protein</fullName>
    </submittedName>
</protein>
<accession>A0ABM9X558</accession>
<proteinExistence type="predicted"/>
<dbReference type="InterPro" id="IPR025714">
    <property type="entry name" value="Methyltranfer_dom"/>
</dbReference>
<dbReference type="GO" id="GO:0032259">
    <property type="term" value="P:methylation"/>
    <property type="evidence" value="ECO:0007669"/>
    <property type="project" value="UniProtKB-KW"/>
</dbReference>
<evidence type="ECO:0000256" key="1">
    <source>
        <dbReference type="ARBA" id="ARBA00022603"/>
    </source>
</evidence>
<reference evidence="5 6" key="1">
    <citation type="submission" date="2007-11" db="EMBL/GenBank/DDBJ databases">
        <authorList>
            <person name="Wagner-Dobler I."/>
            <person name="Ferriera S."/>
            <person name="Johnson J."/>
            <person name="Kravitz S."/>
            <person name="Beeson K."/>
            <person name="Sutton G."/>
            <person name="Rogers Y.-H."/>
            <person name="Friedman R."/>
            <person name="Frazier M."/>
            <person name="Venter J.C."/>
        </authorList>
    </citation>
    <scope>NUCLEOTIDE SEQUENCE [LARGE SCALE GENOMIC DNA]</scope>
    <source>
        <strain evidence="5 6">HEL-45</strain>
    </source>
</reference>
<comment type="caution">
    <text evidence="5">The sequence shown here is derived from an EMBL/GenBank/DDBJ whole genome shotgun (WGS) entry which is preliminary data.</text>
</comment>
<keyword evidence="2" id="KW-0808">Transferase</keyword>
<dbReference type="GO" id="GO:0008168">
    <property type="term" value="F:methyltransferase activity"/>
    <property type="evidence" value="ECO:0007669"/>
    <property type="project" value="UniProtKB-KW"/>
</dbReference>
<dbReference type="PANTHER" id="PTHR43464:SF19">
    <property type="entry name" value="UBIQUINONE BIOSYNTHESIS O-METHYLTRANSFERASE, MITOCHONDRIAL"/>
    <property type="match status" value="1"/>
</dbReference>
<evidence type="ECO:0000313" key="5">
    <source>
        <dbReference type="EMBL" id="EDQ04569.1"/>
    </source>
</evidence>
<dbReference type="Pfam" id="PF13847">
    <property type="entry name" value="Methyltransf_31"/>
    <property type="match status" value="1"/>
</dbReference>
<evidence type="ECO:0000313" key="6">
    <source>
        <dbReference type="Proteomes" id="UP000003257"/>
    </source>
</evidence>
<keyword evidence="6" id="KW-1185">Reference proteome</keyword>
<sequence length="281" mass="29898">MSDHNNSDQIEFWSSKAGHKWVARQAELDTLMKPVLDGVLARAELNSGLRVLDIGCGAGAACLAAAEAVGTAGAVLGVDVSEPLLNLARKRSAALPQIAFHHGDATALQLDPPYDRLISRFGVMFFADPVLSFRRMAAQLTPGARMSFAAWGQIPENPFFTLPARAARATLGAMPKSDPDAPGPFALRDPERIQAILTQAGLTEVRCEVAKIDLTPAGSVDDLAQQMCDIGPAGGAVTHFEPSAKQVDELRQTIADALRPFAENGPFHLPAEINFVTAIKP</sequence>
<keyword evidence="3" id="KW-0949">S-adenosyl-L-methionine</keyword>
<name>A0ABM9X558_9RHOB</name>
<feature type="domain" description="Methyltransferase" evidence="4">
    <location>
        <begin position="46"/>
        <end position="149"/>
    </location>
</feature>
<dbReference type="SUPFAM" id="SSF53335">
    <property type="entry name" value="S-adenosyl-L-methionine-dependent methyltransferases"/>
    <property type="match status" value="1"/>
</dbReference>
<keyword evidence="1 5" id="KW-0489">Methyltransferase</keyword>
<dbReference type="CDD" id="cd02440">
    <property type="entry name" value="AdoMet_MTases"/>
    <property type="match status" value="1"/>
</dbReference>
<dbReference type="InterPro" id="IPR029063">
    <property type="entry name" value="SAM-dependent_MTases_sf"/>
</dbReference>
<dbReference type="PANTHER" id="PTHR43464">
    <property type="entry name" value="METHYLTRANSFERASE"/>
    <property type="match status" value="1"/>
</dbReference>
<organism evidence="5 6">
    <name type="scientific">Sulfitobacter indolifex HEL-45</name>
    <dbReference type="NCBI Taxonomy" id="391624"/>
    <lineage>
        <taxon>Bacteria</taxon>
        <taxon>Pseudomonadati</taxon>
        <taxon>Pseudomonadota</taxon>
        <taxon>Alphaproteobacteria</taxon>
        <taxon>Rhodobacterales</taxon>
        <taxon>Roseobacteraceae</taxon>
        <taxon>Sulfitobacter</taxon>
    </lineage>
</organism>
<dbReference type="RefSeq" id="WP_007119565.1">
    <property type="nucleotide sequence ID" value="NZ_ABID01000003.1"/>
</dbReference>
<gene>
    <name evidence="5" type="ORF">OIHEL45_12750</name>
</gene>
<evidence type="ECO:0000259" key="4">
    <source>
        <dbReference type="Pfam" id="PF13847"/>
    </source>
</evidence>
<evidence type="ECO:0000256" key="2">
    <source>
        <dbReference type="ARBA" id="ARBA00022679"/>
    </source>
</evidence>
<dbReference type="Proteomes" id="UP000003257">
    <property type="component" value="Unassembled WGS sequence"/>
</dbReference>
<evidence type="ECO:0000256" key="3">
    <source>
        <dbReference type="ARBA" id="ARBA00022691"/>
    </source>
</evidence>